<feature type="compositionally biased region" description="Basic and acidic residues" evidence="1">
    <location>
        <begin position="159"/>
        <end position="174"/>
    </location>
</feature>
<dbReference type="EMBL" id="JANCYU010000053">
    <property type="protein sequence ID" value="KAK4527561.1"/>
    <property type="molecule type" value="Genomic_DNA"/>
</dbReference>
<sequence>MTSSADRILGDLHKLLCHPQLALELTLFRKLMYRNKNQHRKTLYYKQLSKCYRLVVRSWKHPLIEKLANRSEESWTSCTQAAEESQRLWTIYETKLFPLVLRTANTLFSTFSQTHFMAWSLTMLCILARIWVILHRLVELLKLFHHQCLYGSDSFVNKDKSKQRNRGRRLEHATHKAKSTRKGKQETFIDNSLEKMAVFTSNEPTKDSQDYDIDDIFAVLEK</sequence>
<evidence type="ECO:0000259" key="2">
    <source>
        <dbReference type="Pfam" id="PF20945"/>
    </source>
</evidence>
<reference evidence="3 4" key="1">
    <citation type="submission" date="2022-07" db="EMBL/GenBank/DDBJ databases">
        <title>Genome-wide signatures of adaptation to extreme environments.</title>
        <authorList>
            <person name="Cho C.H."/>
            <person name="Yoon H.S."/>
        </authorList>
    </citation>
    <scope>NUCLEOTIDE SEQUENCE [LARGE SCALE GENOMIC DNA]</scope>
    <source>
        <strain evidence="3 4">108.79 E11</strain>
    </source>
</reference>
<dbReference type="GO" id="GO:0000172">
    <property type="term" value="C:ribonuclease MRP complex"/>
    <property type="evidence" value="ECO:0007669"/>
    <property type="project" value="InterPro"/>
</dbReference>
<accession>A0AAV9IJQ8</accession>
<organism evidence="3 4">
    <name type="scientific">Galdieria yellowstonensis</name>
    <dbReference type="NCBI Taxonomy" id="3028027"/>
    <lineage>
        <taxon>Eukaryota</taxon>
        <taxon>Rhodophyta</taxon>
        <taxon>Bangiophyceae</taxon>
        <taxon>Galdieriales</taxon>
        <taxon>Galdieriaceae</taxon>
        <taxon>Galdieria</taxon>
    </lineage>
</organism>
<keyword evidence="4" id="KW-1185">Reference proteome</keyword>
<protein>
    <recommendedName>
        <fullName evidence="2">RNase MRP protein 1 RNA binding domain-containing protein</fullName>
    </recommendedName>
</protein>
<name>A0AAV9IJQ8_9RHOD</name>
<evidence type="ECO:0000313" key="3">
    <source>
        <dbReference type="EMBL" id="KAK4527561.1"/>
    </source>
</evidence>
<dbReference type="Proteomes" id="UP001300502">
    <property type="component" value="Unassembled WGS sequence"/>
</dbReference>
<dbReference type="GO" id="GO:0042134">
    <property type="term" value="F:rRNA primary transcript binding"/>
    <property type="evidence" value="ECO:0007669"/>
    <property type="project" value="InterPro"/>
</dbReference>
<feature type="domain" description="RNase MRP protein 1 RNA binding" evidence="2">
    <location>
        <begin position="29"/>
        <end position="129"/>
    </location>
</feature>
<feature type="region of interest" description="Disordered" evidence="1">
    <location>
        <begin position="159"/>
        <end position="185"/>
    </location>
</feature>
<evidence type="ECO:0000256" key="1">
    <source>
        <dbReference type="SAM" id="MobiDB-lite"/>
    </source>
</evidence>
<comment type="caution">
    <text evidence="3">The sequence shown here is derived from an EMBL/GenBank/DDBJ whole genome shotgun (WGS) entry which is preliminary data.</text>
</comment>
<proteinExistence type="predicted"/>
<dbReference type="Pfam" id="PF20945">
    <property type="entry name" value="RMP1"/>
    <property type="match status" value="1"/>
</dbReference>
<gene>
    <name evidence="3" type="ORF">GAYE_SCF41G5484</name>
</gene>
<evidence type="ECO:0000313" key="4">
    <source>
        <dbReference type="Proteomes" id="UP001300502"/>
    </source>
</evidence>
<dbReference type="InterPro" id="IPR047204">
    <property type="entry name" value="RMP1_RBD"/>
</dbReference>
<dbReference type="AlphaFoldDB" id="A0AAV9IJQ8"/>